<proteinExistence type="predicted"/>
<dbReference type="InterPro" id="IPR012460">
    <property type="entry name" value="DUF1667"/>
</dbReference>
<dbReference type="PANTHER" id="PTHR39450:SF1">
    <property type="entry name" value="DUF1667 DOMAIN-CONTAINING PROTEIN"/>
    <property type="match status" value="1"/>
</dbReference>
<dbReference type="RefSeq" id="WP_121587619.1">
    <property type="nucleotide sequence ID" value="NZ_RCHT01000045.1"/>
</dbReference>
<sequence length="133" mass="13900">MKELTCIVCPKGCRLCVDEENGFAVTGNACPRGAEYGRAELTNPTRVLTSTVCVSGGAHPRCPVKTDGPLPKGKLFEAMALLDGIRLKAPISLGQVVVRNVCGTGVNIVATRSLPARPLESARPSAAGREEIA</sequence>
<dbReference type="InterPro" id="IPR036593">
    <property type="entry name" value="CPE0013-like_sf"/>
</dbReference>
<dbReference type="EMBL" id="RCHT01000045">
    <property type="protein sequence ID" value="RLL07648.1"/>
    <property type="molecule type" value="Genomic_DNA"/>
</dbReference>
<accession>A0A498CN57</accession>
<dbReference type="SUPFAM" id="SSF160148">
    <property type="entry name" value="CPE0013-like"/>
    <property type="match status" value="1"/>
</dbReference>
<reference evidence="1 2" key="1">
    <citation type="submission" date="2018-10" db="EMBL/GenBank/DDBJ databases">
        <title>Anaerotruncus faecis sp. nov., isolated from human feces.</title>
        <authorList>
            <person name="Wang Y.-J."/>
        </authorList>
    </citation>
    <scope>NUCLEOTIDE SEQUENCE [LARGE SCALE GENOMIC DNA]</scope>
    <source>
        <strain evidence="1 2">22A2-44</strain>
    </source>
</reference>
<dbReference type="Gene3D" id="3.10.530.10">
    <property type="entry name" value="CPE0013-like"/>
    <property type="match status" value="1"/>
</dbReference>
<gene>
    <name evidence="1" type="ORF">D4A47_13080</name>
</gene>
<evidence type="ECO:0000313" key="2">
    <source>
        <dbReference type="Proteomes" id="UP000276301"/>
    </source>
</evidence>
<keyword evidence="2" id="KW-1185">Reference proteome</keyword>
<dbReference type="AlphaFoldDB" id="A0A498CN57"/>
<organism evidence="1 2">
    <name type="scientific">Anaerotruncus massiliensis</name>
    <name type="common">ex Liu et al. 2021</name>
    <dbReference type="NCBI Taxonomy" id="2321404"/>
    <lineage>
        <taxon>Bacteria</taxon>
        <taxon>Bacillati</taxon>
        <taxon>Bacillota</taxon>
        <taxon>Clostridia</taxon>
        <taxon>Eubacteriales</taxon>
        <taxon>Oscillospiraceae</taxon>
        <taxon>Anaerotruncus</taxon>
    </lineage>
</organism>
<dbReference type="Pfam" id="PF07892">
    <property type="entry name" value="DUF1667"/>
    <property type="match status" value="1"/>
</dbReference>
<dbReference type="PANTHER" id="PTHR39450">
    <property type="entry name" value="MOLYBDOPTERIN OXIDOREDUCTASE, 4FE-4S CLUSTER-BINDING SUBUNIT"/>
    <property type="match status" value="1"/>
</dbReference>
<name>A0A498CN57_9FIRM</name>
<protein>
    <submittedName>
        <fullName evidence="1">DUF1667 domain-containing protein</fullName>
    </submittedName>
</protein>
<evidence type="ECO:0000313" key="1">
    <source>
        <dbReference type="EMBL" id="RLL07648.1"/>
    </source>
</evidence>
<dbReference type="Proteomes" id="UP000276301">
    <property type="component" value="Unassembled WGS sequence"/>
</dbReference>
<comment type="caution">
    <text evidence="1">The sequence shown here is derived from an EMBL/GenBank/DDBJ whole genome shotgun (WGS) entry which is preliminary data.</text>
</comment>